<protein>
    <submittedName>
        <fullName evidence="1">Alkaline phosphatase family protein</fullName>
    </submittedName>
</protein>
<reference evidence="1 2" key="1">
    <citation type="submission" date="2020-12" db="EMBL/GenBank/DDBJ databases">
        <title>YIM B01967 draft genome.</title>
        <authorList>
            <person name="Yan X."/>
        </authorList>
    </citation>
    <scope>NUCLEOTIDE SEQUENCE [LARGE SCALE GENOMIC DNA]</scope>
    <source>
        <strain evidence="1 2">YIM B01967</strain>
    </source>
</reference>
<sequence>MKYKMSPTKDINNTVFNKRKKPVILITVDSLMSQSIQKVIQERRAPAFSFLIENGQFYPEVISSYPTMSVAIDSTLLTGTYADQHKIPGLIWFKKDENRIISYGSGISEIWNLGVKNVALDGIVNLNKEHLSKNVQTIHEELSKDNIQSASINGLLYRGSFHHQLNVPKLISAIGLLPNEIDINGPSLLSLGTLSQYDSKNGRHKFAWKSMGFNNQFTVNELKFLIKHNKLPSFTLAYLPDADKFLHINGPEDIDPIEKADQYLRALLNSYPTWEEAIEQAIWIVHGDSAQSKIIKDKNISLIDLNDVLKDYTFWERKKNGEIAIAINERMAYINLIKENIEISKIIETLKKDDRIGIIAWKEEETNYVISPQSDKYFTFSPNGPYKDLYNQSWKLDGDHSILNLEIDNQRLIEYGNYPDALARLNGALHSHEGQFIIVDAKPHFEFIEKHSHNHAGGGAHGSLHKIDSLVPLIIAGTREKPEYNRLVDIKKWIIKLTK</sequence>
<dbReference type="Pfam" id="PF01663">
    <property type="entry name" value="Phosphodiest"/>
    <property type="match status" value="1"/>
</dbReference>
<accession>A0ABS1H459</accession>
<name>A0ABS1H459_9BACL</name>
<gene>
    <name evidence="1" type="ORF">JFL43_04815</name>
</gene>
<evidence type="ECO:0000313" key="2">
    <source>
        <dbReference type="Proteomes" id="UP000618943"/>
    </source>
</evidence>
<dbReference type="PANTHER" id="PTHR10151:SF120">
    <property type="entry name" value="BIS(5'-ADENOSYL)-TRIPHOSPHATASE"/>
    <property type="match status" value="1"/>
</dbReference>
<dbReference type="InterPro" id="IPR002591">
    <property type="entry name" value="Phosphodiest/P_Trfase"/>
</dbReference>
<keyword evidence="2" id="KW-1185">Reference proteome</keyword>
<comment type="caution">
    <text evidence="1">The sequence shown here is derived from an EMBL/GenBank/DDBJ whole genome shotgun (WGS) entry which is preliminary data.</text>
</comment>
<dbReference type="RefSeq" id="WP_200748160.1">
    <property type="nucleotide sequence ID" value="NZ_JAEOAH010000004.1"/>
</dbReference>
<dbReference type="SUPFAM" id="SSF53649">
    <property type="entry name" value="Alkaline phosphatase-like"/>
    <property type="match status" value="1"/>
</dbReference>
<organism evidence="1 2">
    <name type="scientific">Viridibacillus soli</name>
    <dbReference type="NCBI Taxonomy" id="2798301"/>
    <lineage>
        <taxon>Bacteria</taxon>
        <taxon>Bacillati</taxon>
        <taxon>Bacillota</taxon>
        <taxon>Bacilli</taxon>
        <taxon>Bacillales</taxon>
        <taxon>Caryophanaceae</taxon>
        <taxon>Viridibacillus</taxon>
    </lineage>
</organism>
<dbReference type="EMBL" id="JAEOAH010000004">
    <property type="protein sequence ID" value="MBK3494188.1"/>
    <property type="molecule type" value="Genomic_DNA"/>
</dbReference>
<dbReference type="InterPro" id="IPR017850">
    <property type="entry name" value="Alkaline_phosphatase_core_sf"/>
</dbReference>
<dbReference type="PANTHER" id="PTHR10151">
    <property type="entry name" value="ECTONUCLEOTIDE PYROPHOSPHATASE/PHOSPHODIESTERASE"/>
    <property type="match status" value="1"/>
</dbReference>
<proteinExistence type="predicted"/>
<evidence type="ECO:0000313" key="1">
    <source>
        <dbReference type="EMBL" id="MBK3494188.1"/>
    </source>
</evidence>
<dbReference type="Proteomes" id="UP000618943">
    <property type="component" value="Unassembled WGS sequence"/>
</dbReference>
<dbReference type="Gene3D" id="3.40.720.10">
    <property type="entry name" value="Alkaline Phosphatase, subunit A"/>
    <property type="match status" value="1"/>
</dbReference>